<evidence type="ECO:0000256" key="2">
    <source>
        <dbReference type="SAM" id="Phobius"/>
    </source>
</evidence>
<feature type="transmembrane region" description="Helical" evidence="2">
    <location>
        <begin position="281"/>
        <end position="305"/>
    </location>
</feature>
<evidence type="ECO:0000256" key="1">
    <source>
        <dbReference type="SAM" id="MobiDB-lite"/>
    </source>
</evidence>
<evidence type="ECO:0000313" key="4">
    <source>
        <dbReference type="Proteomes" id="UP000586067"/>
    </source>
</evidence>
<keyword evidence="2" id="KW-0472">Membrane</keyword>
<accession>A0A847R5B0</accession>
<keyword evidence="4" id="KW-1185">Reference proteome</keyword>
<sequence>MATKEYLDEERIKLWAAVESLQQELSYIKEDFSKRTPEFEAEAKQSSRKASEYRNKTSASKDTADQALASILSMKESMEALYTQFDEKNTEIQSSSMILNEAKKKIEEFYLKSDEFDTLLAKKSKYEGQVKEISDLHDKSEDVTSKLSVLYNSVLKKKKEVDDLYIEVFGYDEPDTTGKNKHIDGLKDELKSSFTNLESSIEESISEIESLKESTDQKYKSFLKEQSENLTSKTESWHSEYSTLASKIKSLLPDALTAGLSSAFEEKRKSEIKSGEKLSTLFNYSILGLIAVSFIPFLVNVYLFNGGKSLDKIIQDLPNLLAAILPLYIPLVWLAYSANKKSNLSKRLVEEYTHKEVLSKTFEGLSHQIESIEEDSISTELRIKLLYNLLDVSSENPGKLISNYNTSDHPLIDVLESSSRLEENVTKLEKIPGMSKITKLLNERSKRLIEEQKAKIESGIDINNN</sequence>
<dbReference type="AlphaFoldDB" id="A0A847R5B0"/>
<proteinExistence type="predicted"/>
<keyword evidence="2" id="KW-1133">Transmembrane helix</keyword>
<feature type="region of interest" description="Disordered" evidence="1">
    <location>
        <begin position="36"/>
        <end position="62"/>
    </location>
</feature>
<dbReference type="Proteomes" id="UP000586067">
    <property type="component" value="Unassembled WGS sequence"/>
</dbReference>
<keyword evidence="2" id="KW-0812">Transmembrane</keyword>
<comment type="caution">
    <text evidence="3">The sequence shown here is derived from an EMBL/GenBank/DDBJ whole genome shotgun (WGS) entry which is preliminary data.</text>
</comment>
<evidence type="ECO:0000313" key="3">
    <source>
        <dbReference type="EMBL" id="NLQ16187.1"/>
    </source>
</evidence>
<dbReference type="EMBL" id="JABAEK010000001">
    <property type="protein sequence ID" value="NLQ16187.1"/>
    <property type="molecule type" value="Genomic_DNA"/>
</dbReference>
<name>A0A847R5B0_9GAMM</name>
<reference evidence="3 4" key="1">
    <citation type="submission" date="2020-04" db="EMBL/GenBank/DDBJ databases">
        <title>Marinomonas sp. M1K-6 isolated from the deep seawater of the Mariana Trench.</title>
        <authorList>
            <person name="Li Y."/>
        </authorList>
    </citation>
    <scope>NUCLEOTIDE SEQUENCE [LARGE SCALE GENOMIC DNA]</scope>
    <source>
        <strain evidence="3 4">M1K-6</strain>
    </source>
</reference>
<feature type="transmembrane region" description="Helical" evidence="2">
    <location>
        <begin position="317"/>
        <end position="336"/>
    </location>
</feature>
<feature type="compositionally biased region" description="Basic and acidic residues" evidence="1">
    <location>
        <begin position="36"/>
        <end position="55"/>
    </location>
</feature>
<gene>
    <name evidence="3" type="ORF">HGG82_00940</name>
</gene>
<organism evidence="3 4">
    <name type="scientific">Marinomonas profundi</name>
    <dbReference type="NCBI Taxonomy" id="2726122"/>
    <lineage>
        <taxon>Bacteria</taxon>
        <taxon>Pseudomonadati</taxon>
        <taxon>Pseudomonadota</taxon>
        <taxon>Gammaproteobacteria</taxon>
        <taxon>Oceanospirillales</taxon>
        <taxon>Oceanospirillaceae</taxon>
        <taxon>Marinomonas</taxon>
    </lineage>
</organism>
<dbReference type="RefSeq" id="WP_168822168.1">
    <property type="nucleotide sequence ID" value="NZ_CP073013.1"/>
</dbReference>
<protein>
    <submittedName>
        <fullName evidence="3">Uncharacterized protein</fullName>
    </submittedName>
</protein>